<dbReference type="OrthoDB" id="158360at2759"/>
<gene>
    <name evidence="2" type="ORF">TTHERM_00277510</name>
</gene>
<dbReference type="Proteomes" id="UP000009168">
    <property type="component" value="Unassembled WGS sequence"/>
</dbReference>
<accession>I7LVC5</accession>
<dbReference type="RefSeq" id="XP_001018109.1">
    <property type="nucleotide sequence ID" value="XM_001018109.3"/>
</dbReference>
<dbReference type="AlphaFoldDB" id="I7LVC5"/>
<feature type="transmembrane region" description="Helical" evidence="1">
    <location>
        <begin position="209"/>
        <end position="230"/>
    </location>
</feature>
<name>I7LVC5_TETTS</name>
<organism evidence="2 3">
    <name type="scientific">Tetrahymena thermophila (strain SB210)</name>
    <dbReference type="NCBI Taxonomy" id="312017"/>
    <lineage>
        <taxon>Eukaryota</taxon>
        <taxon>Sar</taxon>
        <taxon>Alveolata</taxon>
        <taxon>Ciliophora</taxon>
        <taxon>Intramacronucleata</taxon>
        <taxon>Oligohymenophorea</taxon>
        <taxon>Hymenostomatida</taxon>
        <taxon>Tetrahymenina</taxon>
        <taxon>Tetrahymenidae</taxon>
        <taxon>Tetrahymena</taxon>
    </lineage>
</organism>
<sequence>MSESLIKASKVKLDIEKQISDLDSSKAYIVYHSDKEFLNLFEQSKKRLENDTQMIIKQIDELQASISQIQIQIQNDYNMSTESKQIQKKKAQNIEGQVRELQNYLRRISVKKMDALKSEKDKYYLYGNSKLSQIENNTINLQLQNKEQITQNSRLTNKMIDEGVLLLQSFKNQSQSLKSIHKKVINIVNELGISNQVVRMIGQRSSTDNIIICVLFVVLMIFIAICYYIIRPMVKGYSE</sequence>
<evidence type="ECO:0000256" key="1">
    <source>
        <dbReference type="SAM" id="Phobius"/>
    </source>
</evidence>
<dbReference type="Pfam" id="PF12352">
    <property type="entry name" value="V-SNARE_C"/>
    <property type="match status" value="1"/>
</dbReference>
<dbReference type="InParanoid" id="I7LVC5"/>
<dbReference type="GeneID" id="7827557"/>
<dbReference type="HOGENOM" id="CLU_1163151_0_0_1"/>
<proteinExistence type="predicted"/>
<dbReference type="OMA" id="FIAICYY"/>
<keyword evidence="1" id="KW-1133">Transmembrane helix</keyword>
<reference evidence="3" key="1">
    <citation type="journal article" date="2006" name="PLoS Biol.">
        <title>Macronuclear genome sequence of the ciliate Tetrahymena thermophila, a model eukaryote.</title>
        <authorList>
            <person name="Eisen J.A."/>
            <person name="Coyne R.S."/>
            <person name="Wu M."/>
            <person name="Wu D."/>
            <person name="Thiagarajan M."/>
            <person name="Wortman J.R."/>
            <person name="Badger J.H."/>
            <person name="Ren Q."/>
            <person name="Amedeo P."/>
            <person name="Jones K.M."/>
            <person name="Tallon L.J."/>
            <person name="Delcher A.L."/>
            <person name="Salzberg S.L."/>
            <person name="Silva J.C."/>
            <person name="Haas B.J."/>
            <person name="Majoros W.H."/>
            <person name="Farzad M."/>
            <person name="Carlton J.M."/>
            <person name="Smith R.K. Jr."/>
            <person name="Garg J."/>
            <person name="Pearlman R.E."/>
            <person name="Karrer K.M."/>
            <person name="Sun L."/>
            <person name="Manning G."/>
            <person name="Elde N.C."/>
            <person name="Turkewitz A.P."/>
            <person name="Asai D.J."/>
            <person name="Wilkes D.E."/>
            <person name="Wang Y."/>
            <person name="Cai H."/>
            <person name="Collins K."/>
            <person name="Stewart B.A."/>
            <person name="Lee S.R."/>
            <person name="Wilamowska K."/>
            <person name="Weinberg Z."/>
            <person name="Ruzzo W.L."/>
            <person name="Wloga D."/>
            <person name="Gaertig J."/>
            <person name="Frankel J."/>
            <person name="Tsao C.-C."/>
            <person name="Gorovsky M.A."/>
            <person name="Keeling P.J."/>
            <person name="Waller R.F."/>
            <person name="Patron N.J."/>
            <person name="Cherry J.M."/>
            <person name="Stover N.A."/>
            <person name="Krieger C.J."/>
            <person name="del Toro C."/>
            <person name="Ryder H.F."/>
            <person name="Williamson S.C."/>
            <person name="Barbeau R.A."/>
            <person name="Hamilton E.P."/>
            <person name="Orias E."/>
        </authorList>
    </citation>
    <scope>NUCLEOTIDE SEQUENCE [LARGE SCALE GENOMIC DNA]</scope>
    <source>
        <strain evidence="3">SB210</strain>
    </source>
</reference>
<evidence type="ECO:0000313" key="3">
    <source>
        <dbReference type="Proteomes" id="UP000009168"/>
    </source>
</evidence>
<dbReference type="EMBL" id="GG662656">
    <property type="protein sequence ID" value="EAR97864.1"/>
    <property type="molecule type" value="Genomic_DNA"/>
</dbReference>
<evidence type="ECO:0000313" key="2">
    <source>
        <dbReference type="EMBL" id="EAR97864.1"/>
    </source>
</evidence>
<keyword evidence="3" id="KW-1185">Reference proteome</keyword>
<protein>
    <submittedName>
        <fullName evidence="2">Vesicle transport V-SNARE protein</fullName>
    </submittedName>
</protein>
<keyword evidence="1" id="KW-0812">Transmembrane</keyword>
<keyword evidence="1" id="KW-0472">Membrane</keyword>
<dbReference type="STRING" id="312017.I7LVC5"/>
<dbReference type="KEGG" id="tet:TTHERM_00277510"/>